<evidence type="ECO:0000313" key="1">
    <source>
        <dbReference type="EMBL" id="AXC15563.1"/>
    </source>
</evidence>
<sequence>MILPPKTITKQKATANIAEAVTSQSLTASERRVFTSEPVHDPMLDVSGLVALISSSAAEYPLK</sequence>
<organism evidence="1 2">
    <name type="scientific">Acidisarcina polymorpha</name>
    <dbReference type="NCBI Taxonomy" id="2211140"/>
    <lineage>
        <taxon>Bacteria</taxon>
        <taxon>Pseudomonadati</taxon>
        <taxon>Acidobacteriota</taxon>
        <taxon>Terriglobia</taxon>
        <taxon>Terriglobales</taxon>
        <taxon>Acidobacteriaceae</taxon>
        <taxon>Acidisarcina</taxon>
    </lineage>
</organism>
<dbReference type="Proteomes" id="UP000253606">
    <property type="component" value="Chromosome"/>
</dbReference>
<proteinExistence type="predicted"/>
<gene>
    <name evidence="1" type="ORF">ACPOL_6329</name>
</gene>
<keyword evidence="2" id="KW-1185">Reference proteome</keyword>
<dbReference type="AlphaFoldDB" id="A0A2Z5G8E5"/>
<evidence type="ECO:0000313" key="2">
    <source>
        <dbReference type="Proteomes" id="UP000253606"/>
    </source>
</evidence>
<dbReference type="KEGG" id="abas:ACPOL_6329"/>
<accession>A0A2Z5G8E5</accession>
<protein>
    <submittedName>
        <fullName evidence="1">Uncharacterized protein</fullName>
    </submittedName>
</protein>
<dbReference type="EMBL" id="CP030840">
    <property type="protein sequence ID" value="AXC15563.1"/>
    <property type="molecule type" value="Genomic_DNA"/>
</dbReference>
<name>A0A2Z5G8E5_9BACT</name>
<reference evidence="1 2" key="1">
    <citation type="journal article" date="2018" name="Front. Microbiol.">
        <title>Hydrolytic Capabilities as a Key to Environmental Success: Chitinolytic and Cellulolytic Acidobacteria From Acidic Sub-arctic Soils and Boreal Peatlands.</title>
        <authorList>
            <person name="Belova S.E."/>
            <person name="Ravin N.V."/>
            <person name="Pankratov T.A."/>
            <person name="Rakitin A.L."/>
            <person name="Ivanova A.A."/>
            <person name="Beletsky A.V."/>
            <person name="Mardanov A.V."/>
            <person name="Sinninghe Damste J.S."/>
            <person name="Dedysh S.N."/>
        </authorList>
    </citation>
    <scope>NUCLEOTIDE SEQUENCE [LARGE SCALE GENOMIC DNA]</scope>
    <source>
        <strain evidence="1 2">SBC82</strain>
    </source>
</reference>